<dbReference type="GO" id="GO:0005634">
    <property type="term" value="C:nucleus"/>
    <property type="evidence" value="ECO:0007669"/>
    <property type="project" value="EnsemblFungi"/>
</dbReference>
<protein>
    <recommendedName>
        <fullName evidence="3">Antagonist of mitotic exit network protein 1</fullName>
    </recommendedName>
</protein>
<dbReference type="PANTHER" id="PTHR13318">
    <property type="entry name" value="PARTNER OF PAIRED, ISOFORM B-RELATED"/>
    <property type="match status" value="1"/>
</dbReference>
<name>A7TMJ1_VANPO</name>
<dbReference type="GO" id="GO:0031578">
    <property type="term" value="P:mitotic spindle orientation checkpoint signaling"/>
    <property type="evidence" value="ECO:0007669"/>
    <property type="project" value="EnsemblFungi"/>
</dbReference>
<dbReference type="SMART" id="SM00367">
    <property type="entry name" value="LRR_CC"/>
    <property type="match status" value="5"/>
</dbReference>
<evidence type="ECO:0000313" key="1">
    <source>
        <dbReference type="EMBL" id="EDO16489.1"/>
    </source>
</evidence>
<dbReference type="OMA" id="IGLAGCH"/>
<dbReference type="KEGG" id="vpo:Kpol_513p5"/>
<dbReference type="Proteomes" id="UP000000267">
    <property type="component" value="Unassembled WGS sequence"/>
</dbReference>
<dbReference type="InterPro" id="IPR032675">
    <property type="entry name" value="LRR_dom_sf"/>
</dbReference>
<sequence length="495" mass="56890">MKFFSRFVEKRKREAQHVDLVNYRPLKKKSSDESLSKDYINNLKKKIDPIETSIDLVNGLPTPNSSPLRNQSNSLENDFSQLNIVNQSNNQSIANVSFINPSIKYEHEIFQMPEILEKIIGFVKEMDDHEANQSSDAIAKLCGYRRKPQSYKHSLMIYKDQTKAKRVWDACNNQTDSFEKNNFEGSLHNCLKVCKLWYSITNKHLTEHLTFEKDSRLQEFLMTYNGTIRPKSLKFKSIKARCDLRSWTHTKLFDLSNTTHLEFSLCSTILPPISWFDDLRSLKSLIILGNKNINDEYLIQISSNGKLKYLETLDLRACDQISDAGIVAIATNCPNLKYINIGRHKNGHIITSLSVAALAKYTSIETLGIAGCDVTDIGIWELANLCGNRISRLSLNNCNSLTNRIIPIICKYGLFPKLAVLEIRNISQIENTIDLVHYKNWKKYSKLPFLIESCERITSLIINDEEKLKKLNSLTALRDMTHWVNDPNDENTNNE</sequence>
<proteinExistence type="predicted"/>
<dbReference type="InterPro" id="IPR006553">
    <property type="entry name" value="Leu-rich_rpt_Cys-con_subtyp"/>
</dbReference>
<reference evidence="1 2" key="1">
    <citation type="journal article" date="2007" name="Proc. Natl. Acad. Sci. U.S.A.">
        <title>Independent sorting-out of thousands of duplicated gene pairs in two yeast species descended from a whole-genome duplication.</title>
        <authorList>
            <person name="Scannell D.R."/>
            <person name="Frank A.C."/>
            <person name="Conant G.C."/>
            <person name="Byrne K.P."/>
            <person name="Woolfit M."/>
            <person name="Wolfe K.H."/>
        </authorList>
    </citation>
    <scope>NUCLEOTIDE SEQUENCE [LARGE SCALE GENOMIC DNA]</scope>
    <source>
        <strain evidence="2">ATCC 22028 / DSM 70294 / BCRC 21397 / CBS 2163 / NBRC 10782 / NRRL Y-8283 / UCD 57-17</strain>
    </source>
</reference>
<dbReference type="GO" id="GO:0031267">
    <property type="term" value="F:small GTPase binding"/>
    <property type="evidence" value="ECO:0007669"/>
    <property type="project" value="EnsemblFungi"/>
</dbReference>
<accession>A7TMJ1</accession>
<dbReference type="GO" id="GO:0019005">
    <property type="term" value="C:SCF ubiquitin ligase complex"/>
    <property type="evidence" value="ECO:0007669"/>
    <property type="project" value="TreeGrafter"/>
</dbReference>
<dbReference type="STRING" id="436907.A7TMJ1"/>
<organism evidence="2">
    <name type="scientific">Vanderwaltozyma polyspora (strain ATCC 22028 / DSM 70294 / BCRC 21397 / CBS 2163 / NBRC 10782 / NRRL Y-8283 / UCD 57-17)</name>
    <name type="common">Kluyveromyces polysporus</name>
    <dbReference type="NCBI Taxonomy" id="436907"/>
    <lineage>
        <taxon>Eukaryota</taxon>
        <taxon>Fungi</taxon>
        <taxon>Dikarya</taxon>
        <taxon>Ascomycota</taxon>
        <taxon>Saccharomycotina</taxon>
        <taxon>Saccharomycetes</taxon>
        <taxon>Saccharomycetales</taxon>
        <taxon>Saccharomycetaceae</taxon>
        <taxon>Vanderwaltozyma</taxon>
    </lineage>
</organism>
<dbReference type="EMBL" id="DS480423">
    <property type="protein sequence ID" value="EDO16489.1"/>
    <property type="molecule type" value="Genomic_DNA"/>
</dbReference>
<dbReference type="OrthoDB" id="550575at2759"/>
<evidence type="ECO:0008006" key="3">
    <source>
        <dbReference type="Google" id="ProtNLM"/>
    </source>
</evidence>
<dbReference type="AlphaFoldDB" id="A7TMJ1"/>
<dbReference type="Gene3D" id="3.80.10.10">
    <property type="entry name" value="Ribonuclease Inhibitor"/>
    <property type="match status" value="2"/>
</dbReference>
<gene>
    <name evidence="1" type="ORF">Kpol_513p5</name>
</gene>
<dbReference type="GO" id="GO:0007094">
    <property type="term" value="P:mitotic spindle assembly checkpoint signaling"/>
    <property type="evidence" value="ECO:0007669"/>
    <property type="project" value="EnsemblFungi"/>
</dbReference>
<dbReference type="InParanoid" id="A7TMJ1"/>
<dbReference type="GeneID" id="5544658"/>
<dbReference type="HOGENOM" id="CLU_031725_1_0_1"/>
<keyword evidence="2" id="KW-1185">Reference proteome</keyword>
<evidence type="ECO:0000313" key="2">
    <source>
        <dbReference type="Proteomes" id="UP000000267"/>
    </source>
</evidence>
<dbReference type="eggNOG" id="KOG1947">
    <property type="taxonomic scope" value="Eukaryota"/>
</dbReference>
<dbReference type="PhylomeDB" id="A7TMJ1"/>
<dbReference type="RefSeq" id="XP_001644347.1">
    <property type="nucleotide sequence ID" value="XM_001644297.1"/>
</dbReference>
<dbReference type="GO" id="GO:0032984">
    <property type="term" value="P:protein-containing complex disassembly"/>
    <property type="evidence" value="ECO:0007669"/>
    <property type="project" value="EnsemblFungi"/>
</dbReference>
<dbReference type="GO" id="GO:0005933">
    <property type="term" value="C:cellular bud"/>
    <property type="evidence" value="ECO:0007669"/>
    <property type="project" value="EnsemblFungi"/>
</dbReference>
<dbReference type="GO" id="GO:0031146">
    <property type="term" value="P:SCF-dependent proteasomal ubiquitin-dependent protein catabolic process"/>
    <property type="evidence" value="ECO:0007669"/>
    <property type="project" value="EnsemblFungi"/>
</dbReference>
<dbReference type="SUPFAM" id="SSF52047">
    <property type="entry name" value="RNI-like"/>
    <property type="match status" value="1"/>
</dbReference>
<dbReference type="GO" id="GO:0005737">
    <property type="term" value="C:cytoplasm"/>
    <property type="evidence" value="ECO:0007669"/>
    <property type="project" value="EnsemblFungi"/>
</dbReference>
<dbReference type="FunCoup" id="A7TMJ1">
    <property type="interactions" value="135"/>
</dbReference>
<dbReference type="GO" id="GO:2001042">
    <property type="term" value="P:negative regulation of septum digestion after cytokinesis"/>
    <property type="evidence" value="ECO:0007669"/>
    <property type="project" value="EnsemblFungi"/>
</dbReference>